<sequence length="204" mass="23537">MKKLIITLFILLITIIIFLFNFPCIINKNLNNLDVSLSINPCKEPDVYNVNIQMENKNSSVDILKNNFIIAYALNGNKYEILGDNSERVHVKNKQTNKISQTYYFSGGSKHGAYININKDLREIIYNNKSILELSFKIKPKANYEQDSKTDKLIVNISPYKNKTNEINISNECIQMSTDINDNSRKLIYDLSIAYDDSRKPLNK</sequence>
<dbReference type="Proteomes" id="UP000243494">
    <property type="component" value="Unassembled WGS sequence"/>
</dbReference>
<comment type="caution">
    <text evidence="1">The sequence shown here is derived from an EMBL/GenBank/DDBJ whole genome shotgun (WGS) entry which is preliminary data.</text>
</comment>
<proteinExistence type="predicted"/>
<keyword evidence="2" id="KW-1185">Reference proteome</keyword>
<dbReference type="EMBL" id="NOJZ02000030">
    <property type="protein sequence ID" value="RDY22704.1"/>
    <property type="molecule type" value="Genomic_DNA"/>
</dbReference>
<protein>
    <submittedName>
        <fullName evidence="1">Uncharacterized protein</fullName>
    </submittedName>
</protein>
<dbReference type="RefSeq" id="WP_115976210.1">
    <property type="nucleotide sequence ID" value="NZ_NOJZ02000030.1"/>
</dbReference>
<evidence type="ECO:0000313" key="1">
    <source>
        <dbReference type="EMBL" id="RDY22704.1"/>
    </source>
</evidence>
<name>A0A371IQE9_9FIRM</name>
<gene>
    <name evidence="1" type="ORF">CHF27_012060</name>
</gene>
<accession>A0A371IQE9</accession>
<evidence type="ECO:0000313" key="2">
    <source>
        <dbReference type="Proteomes" id="UP000243494"/>
    </source>
</evidence>
<dbReference type="AlphaFoldDB" id="A0A371IQE9"/>
<reference evidence="1 2" key="1">
    <citation type="journal article" date="2017" name="Genome Announc.">
        <title>Draft Genome Sequence of Romboutsia maritimum sp. nov. Strain CCRI-22766(T), Isolated from Coastal Estuarine Mud.</title>
        <authorList>
            <person name="Maheux A.F."/>
            <person name="Boudreau D.K."/>
            <person name="Berube E."/>
            <person name="Boissinot M."/>
            <person name="Raymond F."/>
            <person name="Brodeur S."/>
            <person name="Corbeil J."/>
            <person name="Brightwell G."/>
            <person name="Broda D."/>
            <person name="Omar R.F."/>
            <person name="Bergeron M.G."/>
        </authorList>
    </citation>
    <scope>NUCLEOTIDE SEQUENCE [LARGE SCALE GENOMIC DNA]</scope>
    <source>
        <strain evidence="1 2">CCRI-22766</strain>
    </source>
</reference>
<organism evidence="1 2">
    <name type="scientific">Romboutsia maritimum</name>
    <dbReference type="NCBI Taxonomy" id="2020948"/>
    <lineage>
        <taxon>Bacteria</taxon>
        <taxon>Bacillati</taxon>
        <taxon>Bacillota</taxon>
        <taxon>Clostridia</taxon>
        <taxon>Peptostreptococcales</taxon>
        <taxon>Peptostreptococcaceae</taxon>
        <taxon>Romboutsia</taxon>
    </lineage>
</organism>
<dbReference type="OrthoDB" id="9882356at2"/>